<evidence type="ECO:0008006" key="5">
    <source>
        <dbReference type="Google" id="ProtNLM"/>
    </source>
</evidence>
<dbReference type="RefSeq" id="WP_183663470.1">
    <property type="nucleotide sequence ID" value="NZ_BAAARH010000018.1"/>
</dbReference>
<feature type="transmembrane region" description="Helical" evidence="2">
    <location>
        <begin position="299"/>
        <end position="316"/>
    </location>
</feature>
<accession>A0A7W8TRS4</accession>
<feature type="transmembrane region" description="Helical" evidence="2">
    <location>
        <begin position="49"/>
        <end position="69"/>
    </location>
</feature>
<dbReference type="EMBL" id="JACHDR010000001">
    <property type="protein sequence ID" value="MBB5511719.1"/>
    <property type="molecule type" value="Genomic_DNA"/>
</dbReference>
<feature type="transmembrane region" description="Helical" evidence="2">
    <location>
        <begin position="358"/>
        <end position="379"/>
    </location>
</feature>
<evidence type="ECO:0000313" key="4">
    <source>
        <dbReference type="Proteomes" id="UP000580797"/>
    </source>
</evidence>
<keyword evidence="2" id="KW-0812">Transmembrane</keyword>
<name>A0A7W8TRS4_9MICC</name>
<gene>
    <name evidence="3" type="ORF">HD598_000406</name>
</gene>
<feature type="transmembrane region" description="Helical" evidence="2">
    <location>
        <begin position="271"/>
        <end position="292"/>
    </location>
</feature>
<evidence type="ECO:0000313" key="3">
    <source>
        <dbReference type="EMBL" id="MBB5511719.1"/>
    </source>
</evidence>
<feature type="compositionally biased region" description="Low complexity" evidence="1">
    <location>
        <begin position="9"/>
        <end position="20"/>
    </location>
</feature>
<dbReference type="AlphaFoldDB" id="A0A7W8TRS4"/>
<feature type="transmembrane region" description="Helical" evidence="2">
    <location>
        <begin position="242"/>
        <end position="265"/>
    </location>
</feature>
<keyword evidence="2" id="KW-1133">Transmembrane helix</keyword>
<proteinExistence type="predicted"/>
<protein>
    <recommendedName>
        <fullName evidence="5">ABC transporter permease</fullName>
    </recommendedName>
</protein>
<evidence type="ECO:0000256" key="2">
    <source>
        <dbReference type="SAM" id="Phobius"/>
    </source>
</evidence>
<evidence type="ECO:0000256" key="1">
    <source>
        <dbReference type="SAM" id="MobiDB-lite"/>
    </source>
</evidence>
<feature type="compositionally biased region" description="Basic and acidic residues" evidence="1">
    <location>
        <begin position="21"/>
        <end position="33"/>
    </location>
</feature>
<reference evidence="3 4" key="1">
    <citation type="submission" date="2020-08" db="EMBL/GenBank/DDBJ databases">
        <title>Sequencing the genomes of 1000 actinobacteria strains.</title>
        <authorList>
            <person name="Klenk H.-P."/>
        </authorList>
    </citation>
    <scope>NUCLEOTIDE SEQUENCE [LARGE SCALE GENOMIC DNA]</scope>
    <source>
        <strain evidence="3 4">DSM 105783</strain>
    </source>
</reference>
<feature type="region of interest" description="Disordered" evidence="1">
    <location>
        <begin position="1"/>
        <end position="40"/>
    </location>
</feature>
<organism evidence="3 4">
    <name type="scientific">Neomicrococcus aestuarii</name>
    <dbReference type="NCBI Taxonomy" id="556325"/>
    <lineage>
        <taxon>Bacteria</taxon>
        <taxon>Bacillati</taxon>
        <taxon>Actinomycetota</taxon>
        <taxon>Actinomycetes</taxon>
        <taxon>Micrococcales</taxon>
        <taxon>Micrococcaceae</taxon>
        <taxon>Neomicrococcus</taxon>
    </lineage>
</organism>
<keyword evidence="2" id="KW-0472">Membrane</keyword>
<dbReference type="Proteomes" id="UP000580797">
    <property type="component" value="Unassembled WGS sequence"/>
</dbReference>
<sequence>MTQLDPASEHAAPASTATAEHATESTAREENSGHQKTPLVGKHTSWVHVARTALIAAAVVCIVLLAFAWPSVTSKVQHLPVGAVGSAEQIAQIEALDTNDALELHTVASREEAVSLIQERDLYGTIILGDSPEVLTASASAPAAAATLTQIGTGLRLSLQGAALAQMEAALKASAAGSTLETGSIPSDVAQATNVTITDVVPLAETESRGAGLAVSGLPLATGGMEGGAMISLFVSGTWRRLAAIAGYGILAGLGIAGILQGWFHILQGDFIANAAAITFGTVATAATIVGLNSLIGRLGILVGAIITIFVGNPLSSLQQPLEFLPGLWGSVGQYLVPGANGTLVRDLSYFPAADTSFSLWVPTAWTLLGAILMMVGHFRNQPAVAEI</sequence>
<comment type="caution">
    <text evidence="3">The sequence shown here is derived from an EMBL/GenBank/DDBJ whole genome shotgun (WGS) entry which is preliminary data.</text>
</comment>